<keyword evidence="2" id="KW-1185">Reference proteome</keyword>
<protein>
    <recommendedName>
        <fullName evidence="3">Phospholipase</fullName>
    </recommendedName>
</protein>
<dbReference type="EMBL" id="AVCK01000064">
    <property type="protein sequence ID" value="KFN41562.1"/>
    <property type="molecule type" value="Genomic_DNA"/>
</dbReference>
<proteinExistence type="predicted"/>
<dbReference type="Proteomes" id="UP000029393">
    <property type="component" value="Unassembled WGS sequence"/>
</dbReference>
<sequence>MPKPLLVFVHGWSVTSTGTYGGLPARLKAEAAREGGPGIDVAHVHLGQYVSFRDEVRIDDIARAFEAALGPVLAEAGRGRRFACITHSTGGPVVREWLDRHYVRTGRLDDCPMSHLVMLAPANFGSALAQLGKSRLGAMKAWFGGIEPGQGVLDWLELASPESIALNLRWIHDYPALDLPSRPRPVFPFVLSGDAIDRKLYDHVNAYTGETGGDGVVRLAAANLNASHLVLAQPALAPGEALPAARKRLRTLDKVSAHRAPATAFKIVPGVSHSGERMGIMGSVGNDARPHPTVDAILRCLGVRDARGYAALCCEFERENAEHQAPARRVEVEKVPVLPDRRYVHDPHAMVLFRLLDDSGARVPEMNLLLTAGPSADPNQLPQGFLTDRQGNRRAPGNLCFFLNHAALAGCPEIRDGERLVREALVPRPPYGLRLLPRQDEQLVEHWLAELGADVASLLDLVRPNETTIIDLRLTRVVREGVLRFTRQLAARKFRDDPPGGPIAGPP</sequence>
<dbReference type="STRING" id="1384056.N787_05675"/>
<organism evidence="1 2">
    <name type="scientific">Arenimonas metalli CF5-1</name>
    <dbReference type="NCBI Taxonomy" id="1384056"/>
    <lineage>
        <taxon>Bacteria</taxon>
        <taxon>Pseudomonadati</taxon>
        <taxon>Pseudomonadota</taxon>
        <taxon>Gammaproteobacteria</taxon>
        <taxon>Lysobacterales</taxon>
        <taxon>Lysobacteraceae</taxon>
        <taxon>Arenimonas</taxon>
    </lineage>
</organism>
<dbReference type="Gene3D" id="3.40.50.1820">
    <property type="entry name" value="alpha/beta hydrolase"/>
    <property type="match status" value="1"/>
</dbReference>
<dbReference type="SUPFAM" id="SSF53474">
    <property type="entry name" value="alpha/beta-Hydrolases"/>
    <property type="match status" value="1"/>
</dbReference>
<dbReference type="eggNOG" id="COG1075">
    <property type="taxonomic scope" value="Bacteria"/>
</dbReference>
<evidence type="ECO:0000313" key="1">
    <source>
        <dbReference type="EMBL" id="KFN41562.1"/>
    </source>
</evidence>
<accession>A0A091AR01</accession>
<comment type="caution">
    <text evidence="1">The sequence shown here is derived from an EMBL/GenBank/DDBJ whole genome shotgun (WGS) entry which is preliminary data.</text>
</comment>
<evidence type="ECO:0008006" key="3">
    <source>
        <dbReference type="Google" id="ProtNLM"/>
    </source>
</evidence>
<gene>
    <name evidence="1" type="ORF">N787_05675</name>
</gene>
<dbReference type="InterPro" id="IPR029058">
    <property type="entry name" value="AB_hydrolase_fold"/>
</dbReference>
<dbReference type="AlphaFoldDB" id="A0A091AR01"/>
<name>A0A091AR01_9GAMM</name>
<dbReference type="RefSeq" id="WP_034215345.1">
    <property type="nucleotide sequence ID" value="NZ_AVCK01000064.1"/>
</dbReference>
<evidence type="ECO:0000313" key="2">
    <source>
        <dbReference type="Proteomes" id="UP000029393"/>
    </source>
</evidence>
<reference evidence="1 2" key="1">
    <citation type="submission" date="2013-09" db="EMBL/GenBank/DDBJ databases">
        <title>Genome sequencing of Arenimonas metalli.</title>
        <authorList>
            <person name="Chen F."/>
            <person name="Wang G."/>
        </authorList>
    </citation>
    <scope>NUCLEOTIDE SEQUENCE [LARGE SCALE GENOMIC DNA]</scope>
    <source>
        <strain evidence="1 2">CF5-1</strain>
    </source>
</reference>
<dbReference type="PATRIC" id="fig|1384056.3.peg.2649"/>
<dbReference type="OrthoDB" id="489469at2"/>